<accession>A0A2M3ZPP2</accession>
<reference evidence="1" key="1">
    <citation type="submission" date="2018-01" db="EMBL/GenBank/DDBJ databases">
        <title>An insight into the sialome of Amazonian anophelines.</title>
        <authorList>
            <person name="Ribeiro J.M."/>
            <person name="Scarpassa V."/>
            <person name="Calvo E."/>
        </authorList>
    </citation>
    <scope>NUCLEOTIDE SEQUENCE</scope>
    <source>
        <tissue evidence="1">Salivary glands</tissue>
    </source>
</reference>
<evidence type="ECO:0000313" key="1">
    <source>
        <dbReference type="EMBL" id="MBW30420.1"/>
    </source>
</evidence>
<name>A0A2M3ZPP2_9DIPT</name>
<protein>
    <submittedName>
        <fullName evidence="1">Putative secreted peptide</fullName>
    </submittedName>
</protein>
<dbReference type="EMBL" id="GGFM01009669">
    <property type="protein sequence ID" value="MBW30420.1"/>
    <property type="molecule type" value="Transcribed_RNA"/>
</dbReference>
<sequence length="200" mass="20960">MTLLGLSLIRGAFGLLVIPSKDCCCCCSLLLALSSGLFTLAPVPSGCTSDEPLVKLPVLLLLFRLAYVWPAERLIVNVRFEPIGLIRLTPVPLSCVELLPSSALLLSFFATVPLVPNDASDDVLPISSSSISSSSNSGSFIPSSGSIISLPFNVGKSIAGSGSSSGFCFATSSFNRLEMSSRFFVTVIVSNQSCSCLIGR</sequence>
<proteinExistence type="predicted"/>
<dbReference type="AlphaFoldDB" id="A0A2M3ZPP2"/>
<organism evidence="1">
    <name type="scientific">Anopheles braziliensis</name>
    <dbReference type="NCBI Taxonomy" id="58242"/>
    <lineage>
        <taxon>Eukaryota</taxon>
        <taxon>Metazoa</taxon>
        <taxon>Ecdysozoa</taxon>
        <taxon>Arthropoda</taxon>
        <taxon>Hexapoda</taxon>
        <taxon>Insecta</taxon>
        <taxon>Pterygota</taxon>
        <taxon>Neoptera</taxon>
        <taxon>Endopterygota</taxon>
        <taxon>Diptera</taxon>
        <taxon>Nematocera</taxon>
        <taxon>Culicoidea</taxon>
        <taxon>Culicidae</taxon>
        <taxon>Anophelinae</taxon>
        <taxon>Anopheles</taxon>
    </lineage>
</organism>